<comment type="caution">
    <text evidence="2">The sequence shown here is derived from an EMBL/GenBank/DDBJ whole genome shotgun (WGS) entry which is preliminary data.</text>
</comment>
<dbReference type="Pfam" id="PF14730">
    <property type="entry name" value="DUF4468"/>
    <property type="match status" value="1"/>
</dbReference>
<name>A0A4U1CQ88_9SPHI</name>
<accession>A0A4U1CQ88</accession>
<proteinExistence type="predicted"/>
<organism evidence="2 3">
    <name type="scientific">Pedobacter frigoris</name>
    <dbReference type="NCBI Taxonomy" id="2571272"/>
    <lineage>
        <taxon>Bacteria</taxon>
        <taxon>Pseudomonadati</taxon>
        <taxon>Bacteroidota</taxon>
        <taxon>Sphingobacteriia</taxon>
        <taxon>Sphingobacteriales</taxon>
        <taxon>Sphingobacteriaceae</taxon>
        <taxon>Pedobacter</taxon>
    </lineage>
</organism>
<reference evidence="2 3" key="1">
    <citation type="submission" date="2019-04" db="EMBL/GenBank/DDBJ databases">
        <title>Pedobacter sp. RP-3-15 sp. nov., isolated from Arctic soil.</title>
        <authorList>
            <person name="Dahal R.H."/>
            <person name="Kim D.-U."/>
        </authorList>
    </citation>
    <scope>NUCLEOTIDE SEQUENCE [LARGE SCALE GENOMIC DNA]</scope>
    <source>
        <strain evidence="2 3">RP-3-15</strain>
    </source>
</reference>
<evidence type="ECO:0000259" key="1">
    <source>
        <dbReference type="Pfam" id="PF14730"/>
    </source>
</evidence>
<protein>
    <submittedName>
        <fullName evidence="2">DUF4468 domain-containing protein</fullName>
    </submittedName>
</protein>
<gene>
    <name evidence="2" type="ORF">FA047_06445</name>
</gene>
<feature type="domain" description="DUF4468" evidence="1">
    <location>
        <begin position="24"/>
        <end position="107"/>
    </location>
</feature>
<sequence length="183" mass="20929">MISLAGVGQDQSLSYDERGKFIHYEVVEQSGVSKVNLSARANRFFKQKAKLLKMTSKVADTIMQAEGKFIINKTALVLNRPSGEVKYNFYIECRDDKYRFWLTDFVFIPYQRDRYGNFVASTTVGTPLENEPGKLNAAEWKGYINNTGKEAEILTAQFKESMADKQEIKPATKSRETISTKKW</sequence>
<keyword evidence="3" id="KW-1185">Reference proteome</keyword>
<evidence type="ECO:0000313" key="2">
    <source>
        <dbReference type="EMBL" id="TKC07685.1"/>
    </source>
</evidence>
<evidence type="ECO:0000313" key="3">
    <source>
        <dbReference type="Proteomes" id="UP000307244"/>
    </source>
</evidence>
<dbReference type="EMBL" id="SWBQ01000002">
    <property type="protein sequence ID" value="TKC07685.1"/>
    <property type="molecule type" value="Genomic_DNA"/>
</dbReference>
<dbReference type="AlphaFoldDB" id="A0A4U1CQ88"/>
<dbReference type="OrthoDB" id="794676at2"/>
<dbReference type="Proteomes" id="UP000307244">
    <property type="component" value="Unassembled WGS sequence"/>
</dbReference>
<dbReference type="Gene3D" id="3.30.530.80">
    <property type="match status" value="1"/>
</dbReference>
<dbReference type="InterPro" id="IPR027823">
    <property type="entry name" value="DUF4468"/>
</dbReference>